<dbReference type="EMBL" id="LN831776">
    <property type="protein sequence ID" value="CQR55778.1"/>
    <property type="molecule type" value="Genomic_DNA"/>
</dbReference>
<dbReference type="KEGG" id="pri:PRIO_3375"/>
<proteinExistence type="predicted"/>
<dbReference type="Pfam" id="PF13181">
    <property type="entry name" value="TPR_8"/>
    <property type="match status" value="2"/>
</dbReference>
<reference evidence="2" key="1">
    <citation type="submission" date="2015-03" db="EMBL/GenBank/DDBJ databases">
        <authorList>
            <person name="Wibberg D."/>
        </authorList>
    </citation>
    <scope>NUCLEOTIDE SEQUENCE [LARGE SCALE GENOMIC DNA]</scope>
</reference>
<accession>A0A0E3WHS1</accession>
<dbReference type="Proteomes" id="UP000033163">
    <property type="component" value="Chromosome I"/>
</dbReference>
<sequence length="138" mass="16078">MELSDEIHVKILKLCERGDELLDENKVDLAITKYLSALELVPNPKSDWEASTWIYTTLGEIYLINKEFNIAKEYFYNALNCPDGISNPLILLRIGETLFETQDLEQSREYLLRAYMLEGQDIFGEEDEKYFNSIKSLI</sequence>
<dbReference type="SMART" id="SM00028">
    <property type="entry name" value="TPR"/>
    <property type="match status" value="3"/>
</dbReference>
<dbReference type="HOGENOM" id="CLU_123393_0_0_9"/>
<dbReference type="InterPro" id="IPR019734">
    <property type="entry name" value="TPR_rpt"/>
</dbReference>
<evidence type="ECO:0000313" key="2">
    <source>
        <dbReference type="Proteomes" id="UP000033163"/>
    </source>
</evidence>
<dbReference type="AlphaFoldDB" id="A0A0E3WHS1"/>
<dbReference type="Gene3D" id="1.25.40.10">
    <property type="entry name" value="Tetratricopeptide repeat domain"/>
    <property type="match status" value="1"/>
</dbReference>
<dbReference type="RefSeq" id="WP_046503582.1">
    <property type="nucleotide sequence ID" value="NZ_LN831776.1"/>
</dbReference>
<organism evidence="1 2">
    <name type="scientific">Paenibacillus riograndensis SBR5</name>
    <dbReference type="NCBI Taxonomy" id="1073571"/>
    <lineage>
        <taxon>Bacteria</taxon>
        <taxon>Bacillati</taxon>
        <taxon>Bacillota</taxon>
        <taxon>Bacilli</taxon>
        <taxon>Bacillales</taxon>
        <taxon>Paenibacillaceae</taxon>
        <taxon>Paenibacillus</taxon>
        <taxon>Paenibacillus sonchi group</taxon>
    </lineage>
</organism>
<dbReference type="SUPFAM" id="SSF48452">
    <property type="entry name" value="TPR-like"/>
    <property type="match status" value="1"/>
</dbReference>
<gene>
    <name evidence="1" type="ORF">PRIO_3375</name>
</gene>
<dbReference type="PATRIC" id="fig|1073571.4.peg.3601"/>
<dbReference type="InterPro" id="IPR011990">
    <property type="entry name" value="TPR-like_helical_dom_sf"/>
</dbReference>
<protein>
    <submittedName>
        <fullName evidence="1">Uncharacterized protein</fullName>
    </submittedName>
</protein>
<name>A0A0E3WHS1_9BACL</name>
<evidence type="ECO:0000313" key="1">
    <source>
        <dbReference type="EMBL" id="CQR55778.1"/>
    </source>
</evidence>